<protein>
    <recommendedName>
        <fullName evidence="14">Aquaporin-like protein</fullName>
    </recommendedName>
</protein>
<evidence type="ECO:0000256" key="2">
    <source>
        <dbReference type="ARBA" id="ARBA00006175"/>
    </source>
</evidence>
<evidence type="ECO:0000256" key="7">
    <source>
        <dbReference type="RuleBase" id="RU000477"/>
    </source>
</evidence>
<gene>
    <name evidence="10" type="ORF">EG327_001146</name>
    <name evidence="11" type="ORF">EG328_011492</name>
</gene>
<feature type="transmembrane region" description="Helical" evidence="9">
    <location>
        <begin position="90"/>
        <end position="111"/>
    </location>
</feature>
<comment type="similarity">
    <text evidence="2 7">Belongs to the MIP/aquaporin (TC 1.A.8) family.</text>
</comment>
<evidence type="ECO:0000256" key="1">
    <source>
        <dbReference type="ARBA" id="ARBA00004141"/>
    </source>
</evidence>
<comment type="subcellular location">
    <subcellularLocation>
        <location evidence="1">Membrane</location>
        <topology evidence="1">Multi-pass membrane protein</topology>
    </subcellularLocation>
</comment>
<keyword evidence="6 9" id="KW-0472">Membrane</keyword>
<keyword evidence="13" id="KW-1185">Reference proteome</keyword>
<evidence type="ECO:0000256" key="8">
    <source>
        <dbReference type="SAM" id="MobiDB-lite"/>
    </source>
</evidence>
<evidence type="ECO:0000256" key="6">
    <source>
        <dbReference type="ARBA" id="ARBA00023136"/>
    </source>
</evidence>
<evidence type="ECO:0000256" key="9">
    <source>
        <dbReference type="SAM" id="Phobius"/>
    </source>
</evidence>
<dbReference type="EMBL" id="WNWS01000086">
    <property type="protein sequence ID" value="KAE9981658.1"/>
    <property type="molecule type" value="Genomic_DNA"/>
</dbReference>
<dbReference type="EMBL" id="WNWR01001288">
    <property type="protein sequence ID" value="KAE9963965.1"/>
    <property type="molecule type" value="Genomic_DNA"/>
</dbReference>
<evidence type="ECO:0000256" key="3">
    <source>
        <dbReference type="ARBA" id="ARBA00022448"/>
    </source>
</evidence>
<dbReference type="GO" id="GO:0015250">
    <property type="term" value="F:water channel activity"/>
    <property type="evidence" value="ECO:0007669"/>
    <property type="project" value="TreeGrafter"/>
</dbReference>
<keyword evidence="3 7" id="KW-0813">Transport</keyword>
<dbReference type="InterPro" id="IPR023271">
    <property type="entry name" value="Aquaporin-like"/>
</dbReference>
<organism evidence="11 12">
    <name type="scientific">Venturia inaequalis</name>
    <name type="common">Apple scab fungus</name>
    <dbReference type="NCBI Taxonomy" id="5025"/>
    <lineage>
        <taxon>Eukaryota</taxon>
        <taxon>Fungi</taxon>
        <taxon>Dikarya</taxon>
        <taxon>Ascomycota</taxon>
        <taxon>Pezizomycotina</taxon>
        <taxon>Dothideomycetes</taxon>
        <taxon>Pleosporomycetidae</taxon>
        <taxon>Venturiales</taxon>
        <taxon>Venturiaceae</taxon>
        <taxon>Venturia</taxon>
    </lineage>
</organism>
<keyword evidence="4 7" id="KW-0812">Transmembrane</keyword>
<evidence type="ECO:0000313" key="13">
    <source>
        <dbReference type="Proteomes" id="UP000490939"/>
    </source>
</evidence>
<comment type="caution">
    <text evidence="11">The sequence shown here is derived from an EMBL/GenBank/DDBJ whole genome shotgun (WGS) entry which is preliminary data.</text>
</comment>
<dbReference type="PANTHER" id="PTHR43829:SF14">
    <property type="entry name" value="AQUAPORIN 3"/>
    <property type="match status" value="1"/>
</dbReference>
<dbReference type="Gene3D" id="1.20.1080.10">
    <property type="entry name" value="Glycerol uptake facilitator protein"/>
    <property type="match status" value="1"/>
</dbReference>
<feature type="transmembrane region" description="Helical" evidence="9">
    <location>
        <begin position="262"/>
        <end position="279"/>
    </location>
</feature>
<dbReference type="Proteomes" id="UP000447873">
    <property type="component" value="Unassembled WGS sequence"/>
</dbReference>
<dbReference type="InterPro" id="IPR000425">
    <property type="entry name" value="MIP"/>
</dbReference>
<dbReference type="InterPro" id="IPR050363">
    <property type="entry name" value="MIP/Aquaporin"/>
</dbReference>
<name>A0A8H3V5P3_VENIN</name>
<dbReference type="GO" id="GO:0005886">
    <property type="term" value="C:plasma membrane"/>
    <property type="evidence" value="ECO:0007669"/>
    <property type="project" value="TreeGrafter"/>
</dbReference>
<evidence type="ECO:0000313" key="11">
    <source>
        <dbReference type="EMBL" id="KAE9981658.1"/>
    </source>
</evidence>
<evidence type="ECO:0008006" key="14">
    <source>
        <dbReference type="Google" id="ProtNLM"/>
    </source>
</evidence>
<feature type="transmembrane region" description="Helical" evidence="9">
    <location>
        <begin position="228"/>
        <end position="250"/>
    </location>
</feature>
<feature type="compositionally biased region" description="Polar residues" evidence="8">
    <location>
        <begin position="7"/>
        <end position="17"/>
    </location>
</feature>
<feature type="region of interest" description="Disordered" evidence="8">
    <location>
        <begin position="1"/>
        <end position="21"/>
    </location>
</feature>
<sequence>MSPHGSYDSNSMPNMHMQQPPDMAMTDALRTHLTRYVFSSGPVTQRRLNFEHARPRWLREMLAEATGVFFYVYPGISATAAFILQKQNPAYGSIFTIGLAYGLGVAIGIICCAGTSGGHFNPSITICFAIWQGFPWKKVPYYILGQIAGAFFAALILYGQYHQQIEAYKLGLEKLGMPDVFMGSPASIFTSYPQSNQTHLGWLVLIEFFVDAFIGFTIWAVLDPSNPFISTSIAPFVIGLSYCLMVWGFAGVTISTNLARDLGCRLVAMLLYGSEAFTYMSYWWIALFVNIPATIFATCFYELVFRDSLDKIALGHAQHEDGEDGLVRHLGKTGLMEPHRGEILLRRKGYGSQSSRKS</sequence>
<dbReference type="PRINTS" id="PR00783">
    <property type="entry name" value="MINTRINSICP"/>
</dbReference>
<dbReference type="Pfam" id="PF00230">
    <property type="entry name" value="MIP"/>
    <property type="match status" value="1"/>
</dbReference>
<evidence type="ECO:0000256" key="5">
    <source>
        <dbReference type="ARBA" id="ARBA00022989"/>
    </source>
</evidence>
<evidence type="ECO:0000313" key="10">
    <source>
        <dbReference type="EMBL" id="KAE9963965.1"/>
    </source>
</evidence>
<dbReference type="OrthoDB" id="3222at2759"/>
<feature type="transmembrane region" description="Helical" evidence="9">
    <location>
        <begin position="140"/>
        <end position="159"/>
    </location>
</feature>
<feature type="transmembrane region" description="Helical" evidence="9">
    <location>
        <begin position="285"/>
        <end position="304"/>
    </location>
</feature>
<evidence type="ECO:0000256" key="4">
    <source>
        <dbReference type="ARBA" id="ARBA00022692"/>
    </source>
</evidence>
<accession>A0A8H3V5P3</accession>
<dbReference type="PANTHER" id="PTHR43829">
    <property type="entry name" value="AQUAPORIN OR AQUAGLYCEROPORIN RELATED"/>
    <property type="match status" value="1"/>
</dbReference>
<dbReference type="SUPFAM" id="SSF81338">
    <property type="entry name" value="Aquaporin-like"/>
    <property type="match status" value="1"/>
</dbReference>
<dbReference type="GO" id="GO:0015254">
    <property type="term" value="F:glycerol channel activity"/>
    <property type="evidence" value="ECO:0007669"/>
    <property type="project" value="TreeGrafter"/>
</dbReference>
<evidence type="ECO:0000313" key="12">
    <source>
        <dbReference type="Proteomes" id="UP000447873"/>
    </source>
</evidence>
<feature type="transmembrane region" description="Helical" evidence="9">
    <location>
        <begin position="62"/>
        <end position="84"/>
    </location>
</feature>
<keyword evidence="5 9" id="KW-1133">Transmembrane helix</keyword>
<feature type="transmembrane region" description="Helical" evidence="9">
    <location>
        <begin position="200"/>
        <end position="222"/>
    </location>
</feature>
<proteinExistence type="inferred from homology"/>
<dbReference type="AlphaFoldDB" id="A0A8H3V5P3"/>
<reference evidence="11 12" key="1">
    <citation type="submission" date="2018-12" db="EMBL/GenBank/DDBJ databases">
        <title>Venturia inaequalis Genome Resource.</title>
        <authorList>
            <person name="Lichtner F.J."/>
        </authorList>
    </citation>
    <scope>NUCLEOTIDE SEQUENCE [LARGE SCALE GENOMIC DNA]</scope>
    <source>
        <strain evidence="11 12">120213</strain>
        <strain evidence="10 13">DMI_063113</strain>
    </source>
</reference>
<dbReference type="Proteomes" id="UP000490939">
    <property type="component" value="Unassembled WGS sequence"/>
</dbReference>